<evidence type="ECO:0000256" key="5">
    <source>
        <dbReference type="ARBA" id="ARBA00023040"/>
    </source>
</evidence>
<feature type="transmembrane region" description="Helical" evidence="9">
    <location>
        <begin position="48"/>
        <end position="73"/>
    </location>
</feature>
<keyword evidence="7" id="KW-0675">Receptor</keyword>
<dbReference type="AlphaFoldDB" id="A0AAV2HXY8"/>
<protein>
    <recommendedName>
        <fullName evidence="10">G-protein coupled receptors family 1 profile domain-containing protein</fullName>
    </recommendedName>
</protein>
<dbReference type="PANTHER" id="PTHR24230">
    <property type="entry name" value="G-PROTEIN COUPLED RECEPTOR"/>
    <property type="match status" value="1"/>
</dbReference>
<reference evidence="11 12" key="1">
    <citation type="submission" date="2024-04" db="EMBL/GenBank/DDBJ databases">
        <authorList>
            <consortium name="Genoscope - CEA"/>
            <person name="William W."/>
        </authorList>
    </citation>
    <scope>NUCLEOTIDE SEQUENCE [LARGE SCALE GENOMIC DNA]</scope>
</reference>
<dbReference type="EMBL" id="CAXITT010000323">
    <property type="protein sequence ID" value="CAL1539034.1"/>
    <property type="molecule type" value="Genomic_DNA"/>
</dbReference>
<evidence type="ECO:0000256" key="1">
    <source>
        <dbReference type="ARBA" id="ARBA00004651"/>
    </source>
</evidence>
<dbReference type="InterPro" id="IPR017452">
    <property type="entry name" value="GPCR_Rhodpsn_7TM"/>
</dbReference>
<feature type="transmembrane region" description="Helical" evidence="9">
    <location>
        <begin position="93"/>
        <end position="111"/>
    </location>
</feature>
<feature type="non-terminal residue" evidence="11">
    <location>
        <position position="219"/>
    </location>
</feature>
<dbReference type="Pfam" id="PF00001">
    <property type="entry name" value="7tm_1"/>
    <property type="match status" value="1"/>
</dbReference>
<keyword evidence="2" id="KW-1003">Cell membrane</keyword>
<evidence type="ECO:0000256" key="7">
    <source>
        <dbReference type="ARBA" id="ARBA00023170"/>
    </source>
</evidence>
<evidence type="ECO:0000259" key="10">
    <source>
        <dbReference type="PROSITE" id="PS50262"/>
    </source>
</evidence>
<comment type="caution">
    <text evidence="11">The sequence shown here is derived from an EMBL/GenBank/DDBJ whole genome shotgun (WGS) entry which is preliminary data.</text>
</comment>
<dbReference type="Proteomes" id="UP001497497">
    <property type="component" value="Unassembled WGS sequence"/>
</dbReference>
<keyword evidence="3 9" id="KW-0812">Transmembrane</keyword>
<name>A0AAV2HXY8_LYMST</name>
<evidence type="ECO:0000256" key="2">
    <source>
        <dbReference type="ARBA" id="ARBA00022475"/>
    </source>
</evidence>
<evidence type="ECO:0000256" key="6">
    <source>
        <dbReference type="ARBA" id="ARBA00023136"/>
    </source>
</evidence>
<dbReference type="GO" id="GO:0007218">
    <property type="term" value="P:neuropeptide signaling pathway"/>
    <property type="evidence" value="ECO:0007669"/>
    <property type="project" value="TreeGrafter"/>
</dbReference>
<dbReference type="Gene3D" id="1.20.1070.10">
    <property type="entry name" value="Rhodopsin 7-helix transmembrane proteins"/>
    <property type="match status" value="1"/>
</dbReference>
<dbReference type="InterPro" id="IPR000276">
    <property type="entry name" value="GPCR_Rhodpsn"/>
</dbReference>
<evidence type="ECO:0000256" key="8">
    <source>
        <dbReference type="ARBA" id="ARBA00023224"/>
    </source>
</evidence>
<keyword evidence="8" id="KW-0807">Transducer</keyword>
<feature type="transmembrane region" description="Helical" evidence="9">
    <location>
        <begin position="181"/>
        <end position="210"/>
    </location>
</feature>
<dbReference type="SUPFAM" id="SSF81321">
    <property type="entry name" value="Family A G protein-coupled receptor-like"/>
    <property type="match status" value="1"/>
</dbReference>
<keyword evidence="12" id="KW-1185">Reference proteome</keyword>
<evidence type="ECO:0000313" key="12">
    <source>
        <dbReference type="Proteomes" id="UP001497497"/>
    </source>
</evidence>
<comment type="subcellular location">
    <subcellularLocation>
        <location evidence="1">Cell membrane</location>
        <topology evidence="1">Multi-pass membrane protein</topology>
    </subcellularLocation>
</comment>
<evidence type="ECO:0000256" key="3">
    <source>
        <dbReference type="ARBA" id="ARBA00022692"/>
    </source>
</evidence>
<keyword evidence="6 9" id="KW-0472">Membrane</keyword>
<organism evidence="11 12">
    <name type="scientific">Lymnaea stagnalis</name>
    <name type="common">Great pond snail</name>
    <name type="synonym">Helix stagnalis</name>
    <dbReference type="NCBI Taxonomy" id="6523"/>
    <lineage>
        <taxon>Eukaryota</taxon>
        <taxon>Metazoa</taxon>
        <taxon>Spiralia</taxon>
        <taxon>Lophotrochozoa</taxon>
        <taxon>Mollusca</taxon>
        <taxon>Gastropoda</taxon>
        <taxon>Heterobranchia</taxon>
        <taxon>Euthyneura</taxon>
        <taxon>Panpulmonata</taxon>
        <taxon>Hygrophila</taxon>
        <taxon>Lymnaeoidea</taxon>
        <taxon>Lymnaeidae</taxon>
        <taxon>Lymnaea</taxon>
    </lineage>
</organism>
<accession>A0AAV2HXY8</accession>
<evidence type="ECO:0000256" key="9">
    <source>
        <dbReference type="SAM" id="Phobius"/>
    </source>
</evidence>
<proteinExistence type="predicted"/>
<feature type="transmembrane region" description="Helical" evidence="9">
    <location>
        <begin position="15"/>
        <end position="36"/>
    </location>
</feature>
<dbReference type="GO" id="GO:0005886">
    <property type="term" value="C:plasma membrane"/>
    <property type="evidence" value="ECO:0007669"/>
    <property type="project" value="UniProtKB-SubCell"/>
</dbReference>
<keyword evidence="5" id="KW-0297">G-protein coupled receptor</keyword>
<feature type="transmembrane region" description="Helical" evidence="9">
    <location>
        <begin position="132"/>
        <end position="153"/>
    </location>
</feature>
<evidence type="ECO:0000256" key="4">
    <source>
        <dbReference type="ARBA" id="ARBA00022989"/>
    </source>
</evidence>
<dbReference type="GO" id="GO:0008528">
    <property type="term" value="F:G protein-coupled peptide receptor activity"/>
    <property type="evidence" value="ECO:0007669"/>
    <property type="project" value="TreeGrafter"/>
</dbReference>
<dbReference type="PROSITE" id="PS50262">
    <property type="entry name" value="G_PROTEIN_RECEP_F1_2"/>
    <property type="match status" value="1"/>
</dbReference>
<keyword evidence="4 9" id="KW-1133">Transmembrane helix</keyword>
<feature type="domain" description="G-protein coupled receptors family 1 profile" evidence="10">
    <location>
        <begin position="28"/>
        <end position="219"/>
    </location>
</feature>
<gene>
    <name evidence="11" type="ORF">GSLYS_00012855001</name>
</gene>
<evidence type="ECO:0000313" key="11">
    <source>
        <dbReference type="EMBL" id="CAL1539034.1"/>
    </source>
</evidence>
<sequence>MSDDLIMNLELTLTFPIHGLTAITGVITNLLSMIILSRLGLKSSMWVGGFALSLTDFIVTTLHIAILCCYILNYINPESEVDMLVLGVFGIGYFRYAGVYISSWITTVISVERCFCVVFPFKVKRLFTRTRCVFTIVGIYLIYFSLILPVYIFKKIDWLDELSVEDNVTVTKKEKLDELEIIINMTGAVALSITSQTILVMCTIWMTYALRASSKIRQR</sequence>